<dbReference type="EMBL" id="BAABEO010000036">
    <property type="protein sequence ID" value="GAA3704936.1"/>
    <property type="molecule type" value="Genomic_DNA"/>
</dbReference>
<reference evidence="3" key="1">
    <citation type="journal article" date="2019" name="Int. J. Syst. Evol. Microbiol.">
        <title>The Global Catalogue of Microorganisms (GCM) 10K type strain sequencing project: providing services to taxonomists for standard genome sequencing and annotation.</title>
        <authorList>
            <consortium name="The Broad Institute Genomics Platform"/>
            <consortium name="The Broad Institute Genome Sequencing Center for Infectious Disease"/>
            <person name="Wu L."/>
            <person name="Ma J."/>
        </authorList>
    </citation>
    <scope>NUCLEOTIDE SEQUENCE [LARGE SCALE GENOMIC DNA]</scope>
    <source>
        <strain evidence="3">JCM 30742</strain>
    </source>
</reference>
<dbReference type="InterPro" id="IPR051606">
    <property type="entry name" value="Polyketide_Oxido-like"/>
</dbReference>
<proteinExistence type="predicted"/>
<evidence type="ECO:0000313" key="3">
    <source>
        <dbReference type="Proteomes" id="UP001500752"/>
    </source>
</evidence>
<dbReference type="PANTHER" id="PTHR43355">
    <property type="entry name" value="FLAVIN REDUCTASE (NADPH)"/>
    <property type="match status" value="1"/>
</dbReference>
<dbReference type="PANTHER" id="PTHR43355:SF2">
    <property type="entry name" value="FLAVIN REDUCTASE (NADPH)"/>
    <property type="match status" value="1"/>
</dbReference>
<keyword evidence="3" id="KW-1185">Reference proteome</keyword>
<gene>
    <name evidence="2" type="ORF">GCM10023081_46520</name>
</gene>
<name>A0ABP7DLF3_9MICC</name>
<dbReference type="Gene3D" id="3.40.50.720">
    <property type="entry name" value="NAD(P)-binding Rossmann-like Domain"/>
    <property type="match status" value="1"/>
</dbReference>
<accession>A0ABP7DLF3</accession>
<dbReference type="InterPro" id="IPR036291">
    <property type="entry name" value="NAD(P)-bd_dom_sf"/>
</dbReference>
<feature type="domain" description="NAD(P)-binding" evidence="1">
    <location>
        <begin position="12"/>
        <end position="207"/>
    </location>
</feature>
<dbReference type="RefSeq" id="WP_345154790.1">
    <property type="nucleotide sequence ID" value="NZ_BAABEO010000036.1"/>
</dbReference>
<dbReference type="SUPFAM" id="SSF51735">
    <property type="entry name" value="NAD(P)-binding Rossmann-fold domains"/>
    <property type="match status" value="1"/>
</dbReference>
<protein>
    <submittedName>
        <fullName evidence="2">NAD(P)H-binding protein</fullName>
    </submittedName>
</protein>
<sequence>MNKKIGTVTVFGATGYTGTSIVGELLARSASVTGVARDVSLPSPKKEDRLELVAGSLDDDDFRQEVTRGRDAVVLAVPARLENGQELAGLVPQLLREAEADGYRLGIVGGAGTLQVQAGGPTFMDHADFPAAARGNAESHSRLLKALQDSRSEAEWFYLSPPARYGLRFPGKKESRYRLGKDVLVADEAGISTISSEDYAAAFVDELFHGRHIRTRFSVGY</sequence>
<dbReference type="Pfam" id="PF13460">
    <property type="entry name" value="NAD_binding_10"/>
    <property type="match status" value="1"/>
</dbReference>
<dbReference type="Proteomes" id="UP001500752">
    <property type="component" value="Unassembled WGS sequence"/>
</dbReference>
<organism evidence="2 3">
    <name type="scientific">Arthrobacter ginkgonis</name>
    <dbReference type="NCBI Taxonomy" id="1630594"/>
    <lineage>
        <taxon>Bacteria</taxon>
        <taxon>Bacillati</taxon>
        <taxon>Actinomycetota</taxon>
        <taxon>Actinomycetes</taxon>
        <taxon>Micrococcales</taxon>
        <taxon>Micrococcaceae</taxon>
        <taxon>Arthrobacter</taxon>
    </lineage>
</organism>
<dbReference type="InterPro" id="IPR016040">
    <property type="entry name" value="NAD(P)-bd_dom"/>
</dbReference>
<evidence type="ECO:0000259" key="1">
    <source>
        <dbReference type="Pfam" id="PF13460"/>
    </source>
</evidence>
<evidence type="ECO:0000313" key="2">
    <source>
        <dbReference type="EMBL" id="GAA3704936.1"/>
    </source>
</evidence>
<comment type="caution">
    <text evidence="2">The sequence shown here is derived from an EMBL/GenBank/DDBJ whole genome shotgun (WGS) entry which is preliminary data.</text>
</comment>